<evidence type="ECO:0000313" key="2">
    <source>
        <dbReference type="Proteomes" id="UP000321685"/>
    </source>
</evidence>
<accession>A0A511DE10</accession>
<dbReference type="Proteomes" id="UP000321685">
    <property type="component" value="Unassembled WGS sequence"/>
</dbReference>
<keyword evidence="2" id="KW-1185">Reference proteome</keyword>
<dbReference type="AlphaFoldDB" id="A0A511DE10"/>
<protein>
    <submittedName>
        <fullName evidence="1">Uncharacterized protein</fullName>
    </submittedName>
</protein>
<sequence>MTTLNDIGAADGAVVATEHIRTALLAGTFLFEDGSVQTFEPSGATTYVERGRPTEGKWSIDGDGRFCSFWPPDFRACYDLSWIVDDGEVIGIRFVGDGGGHGFVGRYRK</sequence>
<dbReference type="EMBL" id="BJVJ01000015">
    <property type="protein sequence ID" value="GEL23030.1"/>
    <property type="molecule type" value="Genomic_DNA"/>
</dbReference>
<organism evidence="1 2">
    <name type="scientific">Pseudonocardia sulfidoxydans NBRC 16205</name>
    <dbReference type="NCBI Taxonomy" id="1223511"/>
    <lineage>
        <taxon>Bacteria</taxon>
        <taxon>Bacillati</taxon>
        <taxon>Actinomycetota</taxon>
        <taxon>Actinomycetes</taxon>
        <taxon>Pseudonocardiales</taxon>
        <taxon>Pseudonocardiaceae</taxon>
        <taxon>Pseudonocardia</taxon>
    </lineage>
</organism>
<gene>
    <name evidence="1" type="ORF">PSU4_19840</name>
</gene>
<name>A0A511DE10_9PSEU</name>
<comment type="caution">
    <text evidence="1">The sequence shown here is derived from an EMBL/GenBank/DDBJ whole genome shotgun (WGS) entry which is preliminary data.</text>
</comment>
<dbReference type="OrthoDB" id="4209462at2"/>
<proteinExistence type="predicted"/>
<reference evidence="1 2" key="1">
    <citation type="submission" date="2019-07" db="EMBL/GenBank/DDBJ databases">
        <title>Whole genome shotgun sequence of Pseudonocardia sulfidoxydans NBRC 16205.</title>
        <authorList>
            <person name="Hosoyama A."/>
            <person name="Uohara A."/>
            <person name="Ohji S."/>
            <person name="Ichikawa N."/>
        </authorList>
    </citation>
    <scope>NUCLEOTIDE SEQUENCE [LARGE SCALE GENOMIC DNA]</scope>
    <source>
        <strain evidence="1 2">NBRC 16205</strain>
    </source>
</reference>
<evidence type="ECO:0000313" key="1">
    <source>
        <dbReference type="EMBL" id="GEL23030.1"/>
    </source>
</evidence>